<dbReference type="InterPro" id="IPR036869">
    <property type="entry name" value="J_dom_sf"/>
</dbReference>
<feature type="region of interest" description="Disordered" evidence="1">
    <location>
        <begin position="326"/>
        <end position="368"/>
    </location>
</feature>
<feature type="compositionally biased region" description="Basic residues" evidence="1">
    <location>
        <begin position="198"/>
        <end position="209"/>
    </location>
</feature>
<evidence type="ECO:0000313" key="3">
    <source>
        <dbReference type="EMBL" id="KAF3533609.1"/>
    </source>
</evidence>
<feature type="domain" description="J" evidence="2">
    <location>
        <begin position="9"/>
        <end position="80"/>
    </location>
</feature>
<dbReference type="PANTHER" id="PTHR44743:SF15">
    <property type="entry name" value="J DOMAIN-CONTAINING PROTEIN"/>
    <property type="match status" value="1"/>
</dbReference>
<dbReference type="PRINTS" id="PR00625">
    <property type="entry name" value="JDOMAIN"/>
</dbReference>
<dbReference type="SUPFAM" id="SSF46565">
    <property type="entry name" value="Chaperone J-domain"/>
    <property type="match status" value="1"/>
</dbReference>
<dbReference type="PROSITE" id="PS50076">
    <property type="entry name" value="DNAJ_2"/>
    <property type="match status" value="1"/>
</dbReference>
<accession>A0ABQ7BMU5</accession>
<evidence type="ECO:0000256" key="1">
    <source>
        <dbReference type="SAM" id="MobiDB-lite"/>
    </source>
</evidence>
<feature type="region of interest" description="Disordered" evidence="1">
    <location>
        <begin position="189"/>
        <end position="209"/>
    </location>
</feature>
<keyword evidence="4" id="KW-1185">Reference proteome</keyword>
<evidence type="ECO:0000313" key="4">
    <source>
        <dbReference type="Proteomes" id="UP000266723"/>
    </source>
</evidence>
<dbReference type="Proteomes" id="UP000266723">
    <property type="component" value="Unassembled WGS sequence"/>
</dbReference>
<comment type="caution">
    <text evidence="3">The sequence shown here is derived from an EMBL/GenBank/DDBJ whole genome shotgun (WGS) entry which is preliminary data.</text>
</comment>
<dbReference type="CDD" id="cd06257">
    <property type="entry name" value="DnaJ"/>
    <property type="match status" value="1"/>
</dbReference>
<protein>
    <recommendedName>
        <fullName evidence="2">J domain-containing protein</fullName>
    </recommendedName>
</protein>
<dbReference type="Pfam" id="PF00226">
    <property type="entry name" value="DnaJ"/>
    <property type="match status" value="1"/>
</dbReference>
<dbReference type="Gene3D" id="1.10.287.110">
    <property type="entry name" value="DnaJ domain"/>
    <property type="match status" value="1"/>
</dbReference>
<gene>
    <name evidence="3" type="ORF">DY000_02043134</name>
</gene>
<name>A0ABQ7BMU5_BRACR</name>
<dbReference type="SMART" id="SM00271">
    <property type="entry name" value="DnaJ"/>
    <property type="match status" value="1"/>
</dbReference>
<organism evidence="3 4">
    <name type="scientific">Brassica cretica</name>
    <name type="common">Mustard</name>
    <dbReference type="NCBI Taxonomy" id="69181"/>
    <lineage>
        <taxon>Eukaryota</taxon>
        <taxon>Viridiplantae</taxon>
        <taxon>Streptophyta</taxon>
        <taxon>Embryophyta</taxon>
        <taxon>Tracheophyta</taxon>
        <taxon>Spermatophyta</taxon>
        <taxon>Magnoliopsida</taxon>
        <taxon>eudicotyledons</taxon>
        <taxon>Gunneridae</taxon>
        <taxon>Pentapetalae</taxon>
        <taxon>rosids</taxon>
        <taxon>malvids</taxon>
        <taxon>Brassicales</taxon>
        <taxon>Brassicaceae</taxon>
        <taxon>Brassiceae</taxon>
        <taxon>Brassica</taxon>
    </lineage>
</organism>
<feature type="compositionally biased region" description="Polar residues" evidence="1">
    <location>
        <begin position="356"/>
        <end position="368"/>
    </location>
</feature>
<evidence type="ECO:0000259" key="2">
    <source>
        <dbReference type="PROSITE" id="PS50076"/>
    </source>
</evidence>
<proteinExistence type="predicted"/>
<dbReference type="PANTHER" id="PTHR44743">
    <property type="entry name" value="PUTATIVE, EXPRESSED-RELATED"/>
    <property type="match status" value="1"/>
</dbReference>
<dbReference type="InterPro" id="IPR001623">
    <property type="entry name" value="DnaJ_domain"/>
</dbReference>
<sequence length="368" mass="40996">MASNNSNDDLYAVLGLNKECTSTELRTAYKKLALRWHPDRCSSMGNLEFVDEAKKKFQAIQEAYSVLSDSNKRFLYDVGAYNSDDDVEDQNGMGDFLNEMAAMMNQSKPNENSSADSFEQLQDLFNEMFQGDAAAFPPSSSSFSASTFTSSCDFVFDTNYQQSPFGMSSMGTSDPFGFDSRSHSFSLGVEHQQDFKKGRNNGGRRNRRKNILSDSNKRFLYDVGAYNSDDDVEDQNGMGDFLNEMAAMMNQSKPNENSSADSFEQLQDLFNEMFQGDAAAFPPSSSSFSASTFTSSCDFVFDTNYQQSPFGMSSMGTSDPFGFDSRSHSFSLGVEHQQDFKKGRNNGGRRNRRKNSTQSSNNYGVPTS</sequence>
<feature type="compositionally biased region" description="Basic residues" evidence="1">
    <location>
        <begin position="343"/>
        <end position="355"/>
    </location>
</feature>
<reference evidence="3 4" key="1">
    <citation type="journal article" date="2020" name="BMC Genomics">
        <title>Intraspecific diversification of the crop wild relative Brassica cretica Lam. using demographic model selection.</title>
        <authorList>
            <person name="Kioukis A."/>
            <person name="Michalopoulou V.A."/>
            <person name="Briers L."/>
            <person name="Pirintsos S."/>
            <person name="Studholme D.J."/>
            <person name="Pavlidis P."/>
            <person name="Sarris P.F."/>
        </authorList>
    </citation>
    <scope>NUCLEOTIDE SEQUENCE [LARGE SCALE GENOMIC DNA]</scope>
    <source>
        <strain evidence="4">cv. PFS-1207/04</strain>
    </source>
</reference>
<dbReference type="EMBL" id="QGKV02001507">
    <property type="protein sequence ID" value="KAF3533609.1"/>
    <property type="molecule type" value="Genomic_DNA"/>
</dbReference>